<gene>
    <name evidence="2" type="ORF">OE105_02490</name>
</gene>
<keyword evidence="1" id="KW-0812">Transmembrane</keyword>
<dbReference type="Proteomes" id="UP001164726">
    <property type="component" value="Chromosome"/>
</dbReference>
<protein>
    <submittedName>
        <fullName evidence="2">Tryptophan transporter</fullName>
    </submittedName>
</protein>
<evidence type="ECO:0000256" key="1">
    <source>
        <dbReference type="SAM" id="Phobius"/>
    </source>
</evidence>
<reference evidence="2" key="1">
    <citation type="submission" date="2022-09" db="EMBL/GenBank/DDBJ databases">
        <title>Complete Genomes of Fervidibacillus albus and Fervidibacillus halotolerans isolated from tidal flat sediments.</title>
        <authorList>
            <person name="Kwon K.K."/>
            <person name="Yang S.-H."/>
            <person name="Park M.J."/>
            <person name="Oh H.-M."/>
        </authorList>
    </citation>
    <scope>NUCLEOTIDE SEQUENCE</scope>
    <source>
        <strain evidence="2">MEBiC13594</strain>
    </source>
</reference>
<dbReference type="InterPro" id="IPR031360">
    <property type="entry name" value="TrpP"/>
</dbReference>
<feature type="transmembrane region" description="Helical" evidence="1">
    <location>
        <begin position="130"/>
        <end position="156"/>
    </location>
</feature>
<feature type="transmembrane region" description="Helical" evidence="1">
    <location>
        <begin position="104"/>
        <end position="124"/>
    </location>
</feature>
<dbReference type="Pfam" id="PF17099">
    <property type="entry name" value="TrpP"/>
    <property type="match status" value="1"/>
</dbReference>
<dbReference type="Gene3D" id="1.10.1760.20">
    <property type="match status" value="1"/>
</dbReference>
<dbReference type="EMBL" id="CP106877">
    <property type="protein sequence ID" value="WAA13014.1"/>
    <property type="molecule type" value="Genomic_DNA"/>
</dbReference>
<feature type="transmembrane region" description="Helical" evidence="1">
    <location>
        <begin position="49"/>
        <end position="69"/>
    </location>
</feature>
<keyword evidence="3" id="KW-1185">Reference proteome</keyword>
<organism evidence="2 3">
    <name type="scientific">Fervidibacillus halotolerans</name>
    <dbReference type="NCBI Taxonomy" id="2980027"/>
    <lineage>
        <taxon>Bacteria</taxon>
        <taxon>Bacillati</taxon>
        <taxon>Bacillota</taxon>
        <taxon>Bacilli</taxon>
        <taxon>Bacillales</taxon>
        <taxon>Bacillaceae</taxon>
        <taxon>Fervidibacillus</taxon>
    </lineage>
</organism>
<accession>A0A9E8M2A0</accession>
<dbReference type="RefSeq" id="WP_275421150.1">
    <property type="nucleotide sequence ID" value="NZ_CP106877.1"/>
</dbReference>
<name>A0A9E8M2A0_9BACI</name>
<proteinExistence type="predicted"/>
<dbReference type="KEGG" id="fhl:OE105_02490"/>
<feature type="transmembrane region" description="Helical" evidence="1">
    <location>
        <begin position="6"/>
        <end position="28"/>
    </location>
</feature>
<keyword evidence="1" id="KW-1133">Transmembrane helix</keyword>
<dbReference type="AlphaFoldDB" id="A0A9E8M2A0"/>
<evidence type="ECO:0000313" key="2">
    <source>
        <dbReference type="EMBL" id="WAA13014.1"/>
    </source>
</evidence>
<keyword evidence="1" id="KW-0472">Membrane</keyword>
<sequence length="169" mass="18203">MKTKNLVLMSLFVGIGAVLHMVVPSGGMKPDFSLIMLFLGILLFPDKRSVLILGIATGIVSGLTTSFPGGQIPNIIDKFLTSFIFFGLYTLVKKGQSVFKNTVLTAIGTLISGTIFLTSALFIGELPASFLFLFSAFVLPATAVNSIVMFVLYPIILSIAKRTKMIEFA</sequence>
<evidence type="ECO:0000313" key="3">
    <source>
        <dbReference type="Proteomes" id="UP001164726"/>
    </source>
</evidence>